<keyword evidence="2" id="KW-0238">DNA-binding</keyword>
<evidence type="ECO:0000313" key="2">
    <source>
        <dbReference type="EMBL" id="MBB2890860.1"/>
    </source>
</evidence>
<dbReference type="GO" id="GO:0003677">
    <property type="term" value="F:DNA binding"/>
    <property type="evidence" value="ECO:0007669"/>
    <property type="project" value="UniProtKB-KW"/>
</dbReference>
<dbReference type="InterPro" id="IPR036165">
    <property type="entry name" value="YefM-like_sf"/>
</dbReference>
<evidence type="ECO:0000256" key="1">
    <source>
        <dbReference type="ARBA" id="ARBA00009981"/>
    </source>
</evidence>
<accession>A0A839MZH0</accession>
<reference evidence="2 3" key="1">
    <citation type="submission" date="2020-08" db="EMBL/GenBank/DDBJ databases">
        <title>Sequencing the genomes of 1000 actinobacteria strains.</title>
        <authorList>
            <person name="Klenk H.-P."/>
        </authorList>
    </citation>
    <scope>NUCLEOTIDE SEQUENCE [LARGE SCALE GENOMIC DNA]</scope>
    <source>
        <strain evidence="2 3">DSM 105369</strain>
    </source>
</reference>
<dbReference type="EMBL" id="JACHVQ010000001">
    <property type="protein sequence ID" value="MBB2890860.1"/>
    <property type="molecule type" value="Genomic_DNA"/>
</dbReference>
<comment type="similarity">
    <text evidence="1">Belongs to the phD/YefM antitoxin family.</text>
</comment>
<dbReference type="SUPFAM" id="SSF143120">
    <property type="entry name" value="YefM-like"/>
    <property type="match status" value="1"/>
</dbReference>
<protein>
    <submittedName>
        <fullName evidence="2">Antitoxin (DNA-binding transcriptional repressor) of toxin-antitoxin stability system</fullName>
    </submittedName>
</protein>
<evidence type="ECO:0000313" key="3">
    <source>
        <dbReference type="Proteomes" id="UP000559182"/>
    </source>
</evidence>
<sequence length="95" mass="10111">MGSTQIYTMRELNHDTPQVIREINESGKPAAITRRGRFVALITPLANSGVESAALAAAVEAAPDRAQILGEENVDSVQTPDQVAADLDITLPVQD</sequence>
<name>A0A839MZH0_9MICO</name>
<comment type="caution">
    <text evidence="2">The sequence shown here is derived from an EMBL/GenBank/DDBJ whole genome shotgun (WGS) entry which is preliminary data.</text>
</comment>
<organism evidence="2 3">
    <name type="scientific">Flexivirga oryzae</name>
    <dbReference type="NCBI Taxonomy" id="1794944"/>
    <lineage>
        <taxon>Bacteria</taxon>
        <taxon>Bacillati</taxon>
        <taxon>Actinomycetota</taxon>
        <taxon>Actinomycetes</taxon>
        <taxon>Micrococcales</taxon>
        <taxon>Dermacoccaceae</taxon>
        <taxon>Flexivirga</taxon>
    </lineage>
</organism>
<proteinExistence type="inferred from homology"/>
<dbReference type="RefSeq" id="WP_183319208.1">
    <property type="nucleotide sequence ID" value="NZ_JACHVQ010000001.1"/>
</dbReference>
<keyword evidence="3" id="KW-1185">Reference proteome</keyword>
<dbReference type="Proteomes" id="UP000559182">
    <property type="component" value="Unassembled WGS sequence"/>
</dbReference>
<dbReference type="AlphaFoldDB" id="A0A839MZH0"/>
<gene>
    <name evidence="2" type="ORF">FHU39_000844</name>
</gene>